<accession>A0A2P2N6T6</accession>
<reference evidence="2" key="1">
    <citation type="submission" date="2018-02" db="EMBL/GenBank/DDBJ databases">
        <title>Rhizophora mucronata_Transcriptome.</title>
        <authorList>
            <person name="Meera S.P."/>
            <person name="Sreeshan A."/>
            <person name="Augustine A."/>
        </authorList>
    </citation>
    <scope>NUCLEOTIDE SEQUENCE</scope>
    <source>
        <tissue evidence="2">Leaf</tissue>
    </source>
</reference>
<feature type="region of interest" description="Disordered" evidence="1">
    <location>
        <begin position="1"/>
        <end position="34"/>
    </location>
</feature>
<dbReference type="AlphaFoldDB" id="A0A2P2N6T6"/>
<organism evidence="2">
    <name type="scientific">Rhizophora mucronata</name>
    <name type="common">Asiatic mangrove</name>
    <dbReference type="NCBI Taxonomy" id="61149"/>
    <lineage>
        <taxon>Eukaryota</taxon>
        <taxon>Viridiplantae</taxon>
        <taxon>Streptophyta</taxon>
        <taxon>Embryophyta</taxon>
        <taxon>Tracheophyta</taxon>
        <taxon>Spermatophyta</taxon>
        <taxon>Magnoliopsida</taxon>
        <taxon>eudicotyledons</taxon>
        <taxon>Gunneridae</taxon>
        <taxon>Pentapetalae</taxon>
        <taxon>rosids</taxon>
        <taxon>fabids</taxon>
        <taxon>Malpighiales</taxon>
        <taxon>Rhizophoraceae</taxon>
        <taxon>Rhizophora</taxon>
    </lineage>
</organism>
<proteinExistence type="predicted"/>
<evidence type="ECO:0000313" key="2">
    <source>
        <dbReference type="EMBL" id="MBX38204.1"/>
    </source>
</evidence>
<dbReference type="EMBL" id="GGEC01057720">
    <property type="protein sequence ID" value="MBX38204.1"/>
    <property type="molecule type" value="Transcribed_RNA"/>
</dbReference>
<protein>
    <submittedName>
        <fullName evidence="2">Uncharacterized protein</fullName>
    </submittedName>
</protein>
<feature type="compositionally biased region" description="Polar residues" evidence="1">
    <location>
        <begin position="9"/>
        <end position="23"/>
    </location>
</feature>
<evidence type="ECO:0000256" key="1">
    <source>
        <dbReference type="SAM" id="MobiDB-lite"/>
    </source>
</evidence>
<name>A0A2P2N6T6_RHIMU</name>
<sequence length="34" mass="4165">MRIVKRPQKSQVQSHESRSFSSNHNKRVKENERR</sequence>